<gene>
    <name evidence="10" type="ORF">ERUC_LOCUS40828</name>
</gene>
<dbReference type="InterPro" id="IPR016159">
    <property type="entry name" value="Cullin_repeat-like_dom_sf"/>
</dbReference>
<dbReference type="InterPro" id="IPR036317">
    <property type="entry name" value="Cullin_homology_sf"/>
</dbReference>
<evidence type="ECO:0000259" key="9">
    <source>
        <dbReference type="PROSITE" id="PS50069"/>
    </source>
</evidence>
<dbReference type="Gene3D" id="3.30.230.130">
    <property type="entry name" value="Cullin, Chain C, Domain 2"/>
    <property type="match status" value="1"/>
</dbReference>
<dbReference type="Pfam" id="PF00888">
    <property type="entry name" value="Cullin"/>
    <property type="match status" value="1"/>
</dbReference>
<evidence type="ECO:0000256" key="5">
    <source>
        <dbReference type="ARBA" id="ARBA00022843"/>
    </source>
</evidence>
<comment type="pathway">
    <text evidence="1">Protein modification; protein ubiquitination.</text>
</comment>
<reference evidence="10 11" key="1">
    <citation type="submission" date="2022-03" db="EMBL/GenBank/DDBJ databases">
        <authorList>
            <person name="Macdonald S."/>
            <person name="Ahmed S."/>
            <person name="Newling K."/>
        </authorList>
    </citation>
    <scope>NUCLEOTIDE SEQUENCE [LARGE SCALE GENOMIC DNA]</scope>
</reference>
<keyword evidence="11" id="KW-1185">Reference proteome</keyword>
<dbReference type="Proteomes" id="UP001642260">
    <property type="component" value="Unassembled WGS sequence"/>
</dbReference>
<feature type="domain" description="Cullin family profile" evidence="9">
    <location>
        <begin position="380"/>
        <end position="608"/>
    </location>
</feature>
<dbReference type="InterPro" id="IPR036390">
    <property type="entry name" value="WH_DNA-bd_sf"/>
</dbReference>
<dbReference type="Pfam" id="PF10557">
    <property type="entry name" value="Cullin_Nedd8"/>
    <property type="match status" value="1"/>
</dbReference>
<evidence type="ECO:0000313" key="10">
    <source>
        <dbReference type="EMBL" id="CAH8388345.1"/>
    </source>
</evidence>
<comment type="caution">
    <text evidence="10">The sequence shown here is derived from an EMBL/GenBank/DDBJ whole genome shotgun (WGS) entry which is preliminary data.</text>
</comment>
<keyword evidence="5" id="KW-0832">Ubl conjugation</keyword>
<dbReference type="EMBL" id="CAKOAT010794042">
    <property type="protein sequence ID" value="CAH8388345.1"/>
    <property type="molecule type" value="Genomic_DNA"/>
</dbReference>
<evidence type="ECO:0000256" key="2">
    <source>
        <dbReference type="ARBA" id="ARBA00006019"/>
    </source>
</evidence>
<dbReference type="InterPro" id="IPR001373">
    <property type="entry name" value="Cullin_N"/>
</dbReference>
<evidence type="ECO:0000256" key="8">
    <source>
        <dbReference type="RuleBase" id="RU003829"/>
    </source>
</evidence>
<keyword evidence="4" id="KW-0833">Ubl conjugation pathway</keyword>
<evidence type="ECO:0000256" key="7">
    <source>
        <dbReference type="PROSITE-ProRule" id="PRU00330"/>
    </source>
</evidence>
<evidence type="ECO:0000256" key="3">
    <source>
        <dbReference type="ARBA" id="ARBA00022499"/>
    </source>
</evidence>
<comment type="similarity">
    <text evidence="2 7 8">Belongs to the cullin family.</text>
</comment>
<dbReference type="InterPro" id="IPR016158">
    <property type="entry name" value="Cullin_homology"/>
</dbReference>
<dbReference type="InterPro" id="IPR019559">
    <property type="entry name" value="Cullin_neddylation_domain"/>
</dbReference>
<proteinExistence type="inferred from homology"/>
<dbReference type="FunFam" id="1.20.1310.10:FF:000014">
    <property type="entry name" value="Cullin 5"/>
    <property type="match status" value="1"/>
</dbReference>
<dbReference type="PROSITE" id="PS50069">
    <property type="entry name" value="CULLIN_2"/>
    <property type="match status" value="1"/>
</dbReference>
<dbReference type="Gene3D" id="1.20.1310.10">
    <property type="entry name" value="Cullin Repeats"/>
    <property type="match status" value="4"/>
</dbReference>
<name>A0ABC8LY81_ERUVS</name>
<accession>A0ABC8LY81</accession>
<dbReference type="SUPFAM" id="SSF74788">
    <property type="entry name" value="Cullin repeat-like"/>
    <property type="match status" value="1"/>
</dbReference>
<dbReference type="AlphaFoldDB" id="A0ABC8LY81"/>
<dbReference type="SUPFAM" id="SSF46785">
    <property type="entry name" value="Winged helix' DNA-binding domain"/>
    <property type="match status" value="1"/>
</dbReference>
<dbReference type="FunFam" id="1.10.10.10:FF:000503">
    <property type="entry name" value="Cullin-1"/>
    <property type="match status" value="1"/>
</dbReference>
<dbReference type="InterPro" id="IPR059120">
    <property type="entry name" value="Cullin-like_AB"/>
</dbReference>
<dbReference type="InterPro" id="IPR036388">
    <property type="entry name" value="WH-like_DNA-bd_sf"/>
</dbReference>
<dbReference type="Pfam" id="PF26557">
    <property type="entry name" value="Cullin_AB"/>
    <property type="match status" value="1"/>
</dbReference>
<dbReference type="PANTHER" id="PTHR11932">
    <property type="entry name" value="CULLIN"/>
    <property type="match status" value="1"/>
</dbReference>
<dbReference type="InterPro" id="IPR045093">
    <property type="entry name" value="Cullin"/>
</dbReference>
<dbReference type="Gene3D" id="1.10.10.10">
    <property type="entry name" value="Winged helix-like DNA-binding domain superfamily/Winged helix DNA-binding domain"/>
    <property type="match status" value="1"/>
</dbReference>
<dbReference type="SUPFAM" id="SSF75632">
    <property type="entry name" value="Cullin homology domain"/>
    <property type="match status" value="1"/>
</dbReference>
<protein>
    <recommendedName>
        <fullName evidence="6">Cullin-5</fullName>
    </recommendedName>
</protein>
<keyword evidence="3" id="KW-1017">Isopeptide bond</keyword>
<evidence type="ECO:0000256" key="4">
    <source>
        <dbReference type="ARBA" id="ARBA00022786"/>
    </source>
</evidence>
<sequence>MYSGKIIEFEKGCKCIETGVLKLTNILEEEITTSETQPPFDPGEYMEHYTTIYNMCIPPNPPNYSQRLYHKYHDILEHYANKTVLPCIQQKHDEYLLRELSRRWDHYRVFVKWLSHFFHYLQRFYISLRNSPSLLDVAMKSFRDLVYLEIHSKAKDVVIALIHKEREGEQIDRALLKNVLEIFIQSGMGTIERYKTDFERFLLQDTEAYYARKASSWIQEDSCPEYMIKSEESLKKEKERVTHYLHSTTEPKLVETLQKELLVSVAKQLLEKEHSGFSALLREDKIDDLSRMYMLYHPIPNGLEPVAEAFRVHISKEGNALVKQAQEAGNVEDLVRKIIDIHDKYMVNYVTACFKNHTLFHKALKEAFESFCNKKVAESSSAELLATFCNNLLKNSGNDKLSDEAIEATFDNVVKLLDYIGDKDLFAEFYRKKLARRLLFDSKVNYEHEISIITKLKVQQGGQYTSKIEGMVKDMELAKEIQNGFEGCLTKKPGGVDLAVTVLTTVHWPSYKTSSDLNLPREMAECVRVFKSYYELITKNRKLVWIYSLGTCHVIGSFDSKPIELVLSTYQAAVLCLFNNSERLSYQEIIEQLNLSHEDLVRVLLSLSCAKHRILKKEPASKSISTTDVFEFNSSFTSNTRKIKVSLPPMNERKKVVECVDIDRRYAIDASIVRIMKSRNVLAHQQLVSQCVEQLSRMFKPDIKMIKKRIEDLISRDYLERDKENPNIFKYLA</sequence>
<organism evidence="10 11">
    <name type="scientific">Eruca vesicaria subsp. sativa</name>
    <name type="common">Garden rocket</name>
    <name type="synonym">Eruca sativa</name>
    <dbReference type="NCBI Taxonomy" id="29727"/>
    <lineage>
        <taxon>Eukaryota</taxon>
        <taxon>Viridiplantae</taxon>
        <taxon>Streptophyta</taxon>
        <taxon>Embryophyta</taxon>
        <taxon>Tracheophyta</taxon>
        <taxon>Spermatophyta</taxon>
        <taxon>Magnoliopsida</taxon>
        <taxon>eudicotyledons</taxon>
        <taxon>Gunneridae</taxon>
        <taxon>Pentapetalae</taxon>
        <taxon>rosids</taxon>
        <taxon>malvids</taxon>
        <taxon>Brassicales</taxon>
        <taxon>Brassicaceae</taxon>
        <taxon>Brassiceae</taxon>
        <taxon>Eruca</taxon>
    </lineage>
</organism>
<dbReference type="SMART" id="SM00884">
    <property type="entry name" value="Cullin_Nedd8"/>
    <property type="match status" value="1"/>
</dbReference>
<evidence type="ECO:0000313" key="11">
    <source>
        <dbReference type="Proteomes" id="UP001642260"/>
    </source>
</evidence>
<dbReference type="SMART" id="SM00182">
    <property type="entry name" value="CULLIN"/>
    <property type="match status" value="1"/>
</dbReference>
<evidence type="ECO:0000256" key="6">
    <source>
        <dbReference type="ARBA" id="ARBA00040451"/>
    </source>
</evidence>
<evidence type="ECO:0000256" key="1">
    <source>
        <dbReference type="ARBA" id="ARBA00004906"/>
    </source>
</evidence>